<keyword evidence="4" id="KW-0597">Phosphoprotein</keyword>
<feature type="domain" description="PAS" evidence="10">
    <location>
        <begin position="176"/>
        <end position="212"/>
    </location>
</feature>
<dbReference type="CDD" id="cd00082">
    <property type="entry name" value="HisKA"/>
    <property type="match status" value="1"/>
</dbReference>
<dbReference type="InterPro" id="IPR036097">
    <property type="entry name" value="HisK_dim/P_sf"/>
</dbReference>
<dbReference type="PANTHER" id="PTHR43047">
    <property type="entry name" value="TWO-COMPONENT HISTIDINE PROTEIN KINASE"/>
    <property type="match status" value="1"/>
</dbReference>
<sequence>MEVRGLPAPVPDAAGPGDAGYRAPFAPDGPAERTASSFAAVLARVAGAPTALVHRTEDGERLTLTGAAGVPAGWARVGHPPARSTLAGLVLMHQHPIISADIAEDPRVPRYAPALELGVRAYVGFPIRGDRQQIAGVCTVVDYRPRQWSPRELAAVDEAARAYAVFVAEQQRADTQRRYLDTLLQSMRIGVAACDEHGRLVFDNESIRRLMGTTLVGTSVREWARRGGPLTDVAGRPLEPDDLPLLRALRGESVRDAGILITTPGRPTRTTSSDAEPILGADGRRLGAVLTVHDVTERRRAERFRDVDRAVTEVLAHADSVRQAGPQVLAAVCEGFGWPYAELWLVDQDADTLVPAARYRAPGTAGDPPGEPGPHDAVTGAAWRTGRPVWAGETPGSPATPLRTSLAVPATSGDRVLAVLSFGAGAVDDPADPLIDLLAGVGAHIAEFVERRRADELSLALTHSKQEYLALIGHEMRTPLTSISAYVELLRESDPASVVDELPGMLDVLSRNSASLRAIVDQLLDLAALDSGHARMAREPVDLTATVRAAVAAVQPVATAAGVTVALDLRADAVVPGDAGRLRQVVDELIGNAVKHTFGTGLVTVLLERPDPAAVELTVADTGVGIPAAEQDRLFERFYRSEHTRQHRIPGNGLGLAVSRAVVEAHHGSIRLLPAPGPGTRITVRLPAGALPDRPAGQGHTAGSAPS</sequence>
<evidence type="ECO:0000256" key="8">
    <source>
        <dbReference type="SAM" id="MobiDB-lite"/>
    </source>
</evidence>
<dbReference type="Proteomes" id="UP000320239">
    <property type="component" value="Unassembled WGS sequence"/>
</dbReference>
<dbReference type="SUPFAM" id="SSF55781">
    <property type="entry name" value="GAF domain-like"/>
    <property type="match status" value="2"/>
</dbReference>
<keyword evidence="5" id="KW-0808">Transferase</keyword>
<comment type="catalytic activity">
    <reaction evidence="1">
        <text>ATP + protein L-histidine = ADP + protein N-phospho-L-histidine.</text>
        <dbReference type="EC" id="2.7.13.3"/>
    </reaction>
</comment>
<keyword evidence="12" id="KW-1185">Reference proteome</keyword>
<keyword evidence="6 11" id="KW-0418">Kinase</keyword>
<dbReference type="Pfam" id="PF02518">
    <property type="entry name" value="HATPase_c"/>
    <property type="match status" value="1"/>
</dbReference>
<dbReference type="Gene3D" id="3.30.450.20">
    <property type="entry name" value="PAS domain"/>
    <property type="match status" value="1"/>
</dbReference>
<dbReference type="Pfam" id="PF00512">
    <property type="entry name" value="HisKA"/>
    <property type="match status" value="1"/>
</dbReference>
<comment type="caution">
    <text evidence="11">The sequence shown here is derived from an EMBL/GenBank/DDBJ whole genome shotgun (WGS) entry which is preliminary data.</text>
</comment>
<dbReference type="PANTHER" id="PTHR43047:SF72">
    <property type="entry name" value="OSMOSENSING HISTIDINE PROTEIN KINASE SLN1"/>
    <property type="match status" value="1"/>
</dbReference>
<feature type="region of interest" description="Disordered" evidence="8">
    <location>
        <begin position="1"/>
        <end position="28"/>
    </location>
</feature>
<dbReference type="Gene3D" id="1.10.287.130">
    <property type="match status" value="1"/>
</dbReference>
<name>A0A561VCP4_ACTTI</name>
<organism evidence="11 12">
    <name type="scientific">Actinoplanes teichomyceticus</name>
    <dbReference type="NCBI Taxonomy" id="1867"/>
    <lineage>
        <taxon>Bacteria</taxon>
        <taxon>Bacillati</taxon>
        <taxon>Actinomycetota</taxon>
        <taxon>Actinomycetes</taxon>
        <taxon>Micromonosporales</taxon>
        <taxon>Micromonosporaceae</taxon>
        <taxon>Actinoplanes</taxon>
    </lineage>
</organism>
<dbReference type="InterPro" id="IPR013656">
    <property type="entry name" value="PAS_4"/>
</dbReference>
<evidence type="ECO:0000256" key="2">
    <source>
        <dbReference type="ARBA" id="ARBA00004236"/>
    </source>
</evidence>
<evidence type="ECO:0000256" key="1">
    <source>
        <dbReference type="ARBA" id="ARBA00000085"/>
    </source>
</evidence>
<dbReference type="InterPro" id="IPR035965">
    <property type="entry name" value="PAS-like_dom_sf"/>
</dbReference>
<dbReference type="EC" id="2.7.13.3" evidence="3"/>
<dbReference type="InterPro" id="IPR029016">
    <property type="entry name" value="GAF-like_dom_sf"/>
</dbReference>
<keyword evidence="7" id="KW-0902">Two-component regulatory system</keyword>
<reference evidence="11 12" key="1">
    <citation type="submission" date="2019-06" db="EMBL/GenBank/DDBJ databases">
        <title>Sequencing the genomes of 1000 actinobacteria strains.</title>
        <authorList>
            <person name="Klenk H.-P."/>
        </authorList>
    </citation>
    <scope>NUCLEOTIDE SEQUENCE [LARGE SCALE GENOMIC DNA]</scope>
    <source>
        <strain evidence="11 12">DSM 43866</strain>
    </source>
</reference>
<protein>
    <recommendedName>
        <fullName evidence="3">histidine kinase</fullName>
        <ecNumber evidence="3">2.7.13.3</ecNumber>
    </recommendedName>
</protein>
<dbReference type="InterPro" id="IPR004358">
    <property type="entry name" value="Sig_transdc_His_kin-like_C"/>
</dbReference>
<dbReference type="CDD" id="cd00075">
    <property type="entry name" value="HATPase"/>
    <property type="match status" value="1"/>
</dbReference>
<dbReference type="AlphaFoldDB" id="A0A561VCP4"/>
<dbReference type="SUPFAM" id="SSF47384">
    <property type="entry name" value="Homodimeric domain of signal transducing histidine kinase"/>
    <property type="match status" value="1"/>
</dbReference>
<dbReference type="GO" id="GO:0000155">
    <property type="term" value="F:phosphorelay sensor kinase activity"/>
    <property type="evidence" value="ECO:0007669"/>
    <property type="project" value="InterPro"/>
</dbReference>
<evidence type="ECO:0000256" key="6">
    <source>
        <dbReference type="ARBA" id="ARBA00022777"/>
    </source>
</evidence>
<proteinExistence type="predicted"/>
<dbReference type="RefSeq" id="WP_164465983.1">
    <property type="nucleotide sequence ID" value="NZ_BOMX01000181.1"/>
</dbReference>
<evidence type="ECO:0000259" key="9">
    <source>
        <dbReference type="PROSITE" id="PS50109"/>
    </source>
</evidence>
<dbReference type="Gene3D" id="3.30.450.40">
    <property type="match status" value="2"/>
</dbReference>
<dbReference type="InterPro" id="IPR036890">
    <property type="entry name" value="HATPase_C_sf"/>
</dbReference>
<dbReference type="InterPro" id="IPR003661">
    <property type="entry name" value="HisK_dim/P_dom"/>
</dbReference>
<feature type="domain" description="Histidine kinase" evidence="9">
    <location>
        <begin position="471"/>
        <end position="690"/>
    </location>
</feature>
<evidence type="ECO:0000313" key="12">
    <source>
        <dbReference type="Proteomes" id="UP000320239"/>
    </source>
</evidence>
<evidence type="ECO:0000313" key="11">
    <source>
        <dbReference type="EMBL" id="TWG09373.1"/>
    </source>
</evidence>
<gene>
    <name evidence="11" type="ORF">FHX34_10888</name>
</gene>
<dbReference type="Pfam" id="PF13185">
    <property type="entry name" value="GAF_2"/>
    <property type="match status" value="1"/>
</dbReference>
<evidence type="ECO:0000256" key="4">
    <source>
        <dbReference type="ARBA" id="ARBA00022553"/>
    </source>
</evidence>
<evidence type="ECO:0000256" key="5">
    <source>
        <dbReference type="ARBA" id="ARBA00022679"/>
    </source>
</evidence>
<accession>A0A561VCP4</accession>
<dbReference type="GO" id="GO:0009927">
    <property type="term" value="F:histidine phosphotransfer kinase activity"/>
    <property type="evidence" value="ECO:0007669"/>
    <property type="project" value="TreeGrafter"/>
</dbReference>
<evidence type="ECO:0000256" key="7">
    <source>
        <dbReference type="ARBA" id="ARBA00023012"/>
    </source>
</evidence>
<feature type="compositionally biased region" description="Low complexity" evidence="8">
    <location>
        <begin position="1"/>
        <end position="20"/>
    </location>
</feature>
<dbReference type="InterPro" id="IPR003594">
    <property type="entry name" value="HATPase_dom"/>
</dbReference>
<dbReference type="FunFam" id="3.30.565.10:FF:000006">
    <property type="entry name" value="Sensor histidine kinase WalK"/>
    <property type="match status" value="1"/>
</dbReference>
<dbReference type="InterPro" id="IPR003018">
    <property type="entry name" value="GAF"/>
</dbReference>
<dbReference type="Pfam" id="PF08448">
    <property type="entry name" value="PAS_4"/>
    <property type="match status" value="1"/>
</dbReference>
<dbReference type="InterPro" id="IPR005467">
    <property type="entry name" value="His_kinase_dom"/>
</dbReference>
<dbReference type="PROSITE" id="PS50112">
    <property type="entry name" value="PAS"/>
    <property type="match status" value="1"/>
</dbReference>
<dbReference type="SUPFAM" id="SSF55874">
    <property type="entry name" value="ATPase domain of HSP90 chaperone/DNA topoisomerase II/histidine kinase"/>
    <property type="match status" value="1"/>
</dbReference>
<dbReference type="SMART" id="SM00387">
    <property type="entry name" value="HATPase_c"/>
    <property type="match status" value="1"/>
</dbReference>
<dbReference type="Gene3D" id="3.30.565.10">
    <property type="entry name" value="Histidine kinase-like ATPase, C-terminal domain"/>
    <property type="match status" value="1"/>
</dbReference>
<dbReference type="SMART" id="SM00388">
    <property type="entry name" value="HisKA"/>
    <property type="match status" value="1"/>
</dbReference>
<dbReference type="InterPro" id="IPR000014">
    <property type="entry name" value="PAS"/>
</dbReference>
<dbReference type="SMART" id="SM00065">
    <property type="entry name" value="GAF"/>
    <property type="match status" value="2"/>
</dbReference>
<evidence type="ECO:0000259" key="10">
    <source>
        <dbReference type="PROSITE" id="PS50112"/>
    </source>
</evidence>
<comment type="subcellular location">
    <subcellularLocation>
        <location evidence="2">Cell membrane</location>
    </subcellularLocation>
</comment>
<dbReference type="EMBL" id="VIWY01000008">
    <property type="protein sequence ID" value="TWG09373.1"/>
    <property type="molecule type" value="Genomic_DNA"/>
</dbReference>
<dbReference type="GO" id="GO:0005886">
    <property type="term" value="C:plasma membrane"/>
    <property type="evidence" value="ECO:0007669"/>
    <property type="project" value="UniProtKB-SubCell"/>
</dbReference>
<dbReference type="PROSITE" id="PS50109">
    <property type="entry name" value="HIS_KIN"/>
    <property type="match status" value="1"/>
</dbReference>
<evidence type="ECO:0000256" key="3">
    <source>
        <dbReference type="ARBA" id="ARBA00012438"/>
    </source>
</evidence>
<dbReference type="SUPFAM" id="SSF55785">
    <property type="entry name" value="PYP-like sensor domain (PAS domain)"/>
    <property type="match status" value="1"/>
</dbReference>
<dbReference type="Pfam" id="PF01590">
    <property type="entry name" value="GAF"/>
    <property type="match status" value="1"/>
</dbReference>
<dbReference type="PRINTS" id="PR00344">
    <property type="entry name" value="BCTRLSENSOR"/>
</dbReference>